<dbReference type="EMBL" id="LGAP01000031">
    <property type="protein sequence ID" value="KOF13977.1"/>
    <property type="molecule type" value="Genomic_DNA"/>
</dbReference>
<proteinExistence type="predicted"/>
<evidence type="ECO:0000313" key="1">
    <source>
        <dbReference type="EMBL" id="KOF13977.1"/>
    </source>
</evidence>
<gene>
    <name evidence="1" type="ORF">AC244_29220</name>
</gene>
<accession>A0A0L8BH29</accession>
<dbReference type="RefSeq" id="WP_053252310.1">
    <property type="nucleotide sequence ID" value="NZ_LGAP01000031.1"/>
</dbReference>
<dbReference type="AlphaFoldDB" id="A0A0L8BH29"/>
<evidence type="ECO:0000313" key="2">
    <source>
        <dbReference type="Proteomes" id="UP000037425"/>
    </source>
</evidence>
<comment type="caution">
    <text evidence="1">The sequence shown here is derived from an EMBL/GenBank/DDBJ whole genome shotgun (WGS) entry which is preliminary data.</text>
</comment>
<reference evidence="2" key="1">
    <citation type="submission" date="2015-07" db="EMBL/GenBank/DDBJ databases">
        <title>Whole genome sequence of an Ensifer adhaerens strain isolated from a cave pool in the Wind Cave National Park.</title>
        <authorList>
            <person name="Eng W.W.H."/>
            <person name="Gan H.M."/>
            <person name="Barton H.A."/>
            <person name="Savka M.A."/>
        </authorList>
    </citation>
    <scope>NUCLEOTIDE SEQUENCE [LARGE SCALE GENOMIC DNA]</scope>
    <source>
        <strain evidence="2">SD006</strain>
    </source>
</reference>
<name>A0A0L8BH29_ENSAD</name>
<dbReference type="PATRIC" id="fig|106592.7.peg.4989"/>
<dbReference type="OrthoDB" id="8421211at2"/>
<sequence>MFLQRTEIRESTIEVREFVGEGRVEIDERILFDDGDSHIVLLLEILAGDVTFTLRGPDVENLAQGFGDRVRLYVMPPARRAYDAFLEIRARGGSRFRAIIARIGGAFVGAANELPCRACKQVCKLLISAVLARVGIPNPEDLAPGDVLQMTAEQSQHLDEALGHAGIHGPLAEGPIGTFLALFAENVRGIVWSTLQTAQQVFELPDRIYAFACERLGCCP</sequence>
<protein>
    <submittedName>
        <fullName evidence="1">Uncharacterized protein</fullName>
    </submittedName>
</protein>
<organism evidence="1 2">
    <name type="scientific">Ensifer adhaerens</name>
    <name type="common">Sinorhizobium morelense</name>
    <dbReference type="NCBI Taxonomy" id="106592"/>
    <lineage>
        <taxon>Bacteria</taxon>
        <taxon>Pseudomonadati</taxon>
        <taxon>Pseudomonadota</taxon>
        <taxon>Alphaproteobacteria</taxon>
        <taxon>Hyphomicrobiales</taxon>
        <taxon>Rhizobiaceae</taxon>
        <taxon>Sinorhizobium/Ensifer group</taxon>
        <taxon>Ensifer</taxon>
    </lineage>
</organism>
<dbReference type="Proteomes" id="UP000037425">
    <property type="component" value="Unassembled WGS sequence"/>
</dbReference>